<comment type="caution">
    <text evidence="3">The sequence shown here is derived from an EMBL/GenBank/DDBJ whole genome shotgun (WGS) entry which is preliminary data.</text>
</comment>
<dbReference type="AlphaFoldDB" id="A0AAV4FLK5"/>
<feature type="transmembrane region" description="Helical" evidence="1">
    <location>
        <begin position="403"/>
        <end position="424"/>
    </location>
</feature>
<protein>
    <submittedName>
        <fullName evidence="3">Nose resistant to fluoxetine protein 6-like</fullName>
    </submittedName>
</protein>
<dbReference type="GO" id="GO:0016747">
    <property type="term" value="F:acyltransferase activity, transferring groups other than amino-acyl groups"/>
    <property type="evidence" value="ECO:0007669"/>
    <property type="project" value="InterPro"/>
</dbReference>
<proteinExistence type="predicted"/>
<evidence type="ECO:0000313" key="4">
    <source>
        <dbReference type="Proteomes" id="UP000762676"/>
    </source>
</evidence>
<evidence type="ECO:0000256" key="1">
    <source>
        <dbReference type="SAM" id="Phobius"/>
    </source>
</evidence>
<feature type="transmembrane region" description="Helical" evidence="1">
    <location>
        <begin position="221"/>
        <end position="244"/>
    </location>
</feature>
<dbReference type="Proteomes" id="UP000762676">
    <property type="component" value="Unassembled WGS sequence"/>
</dbReference>
<dbReference type="SMART" id="SM00703">
    <property type="entry name" value="NRF"/>
    <property type="match status" value="1"/>
</dbReference>
<organism evidence="3 4">
    <name type="scientific">Elysia marginata</name>
    <dbReference type="NCBI Taxonomy" id="1093978"/>
    <lineage>
        <taxon>Eukaryota</taxon>
        <taxon>Metazoa</taxon>
        <taxon>Spiralia</taxon>
        <taxon>Lophotrochozoa</taxon>
        <taxon>Mollusca</taxon>
        <taxon>Gastropoda</taxon>
        <taxon>Heterobranchia</taxon>
        <taxon>Euthyneura</taxon>
        <taxon>Panpulmonata</taxon>
        <taxon>Sacoglossa</taxon>
        <taxon>Placobranchoidea</taxon>
        <taxon>Plakobranchidae</taxon>
        <taxon>Elysia</taxon>
    </lineage>
</organism>
<gene>
    <name evidence="3" type="ORF">ElyMa_002160000</name>
</gene>
<evidence type="ECO:0000313" key="3">
    <source>
        <dbReference type="EMBL" id="GFR74318.1"/>
    </source>
</evidence>
<feature type="transmembrane region" description="Helical" evidence="1">
    <location>
        <begin position="444"/>
        <end position="473"/>
    </location>
</feature>
<dbReference type="PANTHER" id="PTHR11161">
    <property type="entry name" value="O-ACYLTRANSFERASE"/>
    <property type="match status" value="1"/>
</dbReference>
<keyword evidence="4" id="KW-1185">Reference proteome</keyword>
<accession>A0AAV4FLK5</accession>
<dbReference type="Pfam" id="PF20146">
    <property type="entry name" value="NRF"/>
    <property type="match status" value="1"/>
</dbReference>
<feature type="transmembrane region" description="Helical" evidence="1">
    <location>
        <begin position="494"/>
        <end position="512"/>
    </location>
</feature>
<dbReference type="InterPro" id="IPR002656">
    <property type="entry name" value="Acyl_transf_3_dom"/>
</dbReference>
<keyword evidence="1" id="KW-1133">Transmembrane helix</keyword>
<dbReference type="EMBL" id="BMAT01004482">
    <property type="protein sequence ID" value="GFR74318.1"/>
    <property type="molecule type" value="Genomic_DNA"/>
</dbReference>
<feature type="domain" description="Nose resistant-to-fluoxetine protein N-terminal" evidence="2">
    <location>
        <begin position="40"/>
        <end position="211"/>
    </location>
</feature>
<dbReference type="InterPro" id="IPR006621">
    <property type="entry name" value="Nose-resist-to-fluoxetine_N"/>
</dbReference>
<evidence type="ECO:0000259" key="2">
    <source>
        <dbReference type="SMART" id="SM00703"/>
    </source>
</evidence>
<keyword evidence="1" id="KW-0812">Transmembrane</keyword>
<keyword evidence="1" id="KW-0472">Membrane</keyword>
<dbReference type="InterPro" id="IPR052728">
    <property type="entry name" value="O2_lipid_transport_reg"/>
</dbReference>
<dbReference type="Pfam" id="PF01757">
    <property type="entry name" value="Acyl_transf_3"/>
    <property type="match status" value="1"/>
</dbReference>
<name>A0AAV4FLK5_9GAST</name>
<sequence length="567" mass="63321">MYIKQEVVFAFLRLDILKTVRRILSRKSASTWFPQGSGVSGVCYSHLMTYFEGLIGRHMNNSNSGTKTDSLVTEDWALRMLDAMGKPSSGLLVGRLQLIGDYDQCVKVTATESEATTIVTPDAKGDHPSRQQLELFRGRYCRVRMPMAQYIDRRLPENVNTFWLDEDHLPININWGVCVPNTCSARDITAFLTQGTFNVLGLPIEDVLCFEDTNLADDPGAVFVILLLSLFGVCVAFCTGVDLYMTIRDSNPSQTSPCWCLSQDSALGSANSRVTPTLAGQHRQDQATEGVPSPLHQADGLGTNPDILKETAIFTDAGVSTSQEAPKHVSISVCKPDTMASSAQEHSKPSTENTLIEIPLEKNETQQLKGGHIIKGTSLYTNFVELMNTDVSRSKPTIRCLEGLKAITMAWVVLGHTYTFGGIIDENNIVYDNALEMTNIPDRLAFHIGVGSAQFGVDTFFVICGCLVMFISLDKLKHATTKWQFWTCFIFRRFWRLTPIYMVVLAIGTNLYDHIVSGPLKAENLEEFHECRDKWWAHLLYINNFYRPTQKVRVKLDTTNLAVSAVR</sequence>
<reference evidence="3 4" key="1">
    <citation type="journal article" date="2021" name="Elife">
        <title>Chloroplast acquisition without the gene transfer in kleptoplastic sea slugs, Plakobranchus ocellatus.</title>
        <authorList>
            <person name="Maeda T."/>
            <person name="Takahashi S."/>
            <person name="Yoshida T."/>
            <person name="Shimamura S."/>
            <person name="Takaki Y."/>
            <person name="Nagai Y."/>
            <person name="Toyoda A."/>
            <person name="Suzuki Y."/>
            <person name="Arimoto A."/>
            <person name="Ishii H."/>
            <person name="Satoh N."/>
            <person name="Nishiyama T."/>
            <person name="Hasebe M."/>
            <person name="Maruyama T."/>
            <person name="Minagawa J."/>
            <person name="Obokata J."/>
            <person name="Shigenobu S."/>
        </authorList>
    </citation>
    <scope>NUCLEOTIDE SEQUENCE [LARGE SCALE GENOMIC DNA]</scope>
</reference>
<dbReference type="PANTHER" id="PTHR11161:SF12">
    <property type="entry name" value="ACYLTRANSFERASE 3 DOMAIN-CONTAINING PROTEIN-RELATED"/>
    <property type="match status" value="1"/>
</dbReference>